<comment type="caution">
    <text evidence="2">The sequence shown here is derived from an EMBL/GenBank/DDBJ whole genome shotgun (WGS) entry which is preliminary data.</text>
</comment>
<gene>
    <name evidence="2" type="ORF">PV327_008794</name>
</gene>
<feature type="compositionally biased region" description="Polar residues" evidence="1">
    <location>
        <begin position="1"/>
        <end position="11"/>
    </location>
</feature>
<dbReference type="PANTHER" id="PTHR34344">
    <property type="entry name" value="UPF0184 PROTEIN C9ORF16"/>
    <property type="match status" value="1"/>
</dbReference>
<organism evidence="2 3">
    <name type="scientific">Microctonus hyperodae</name>
    <name type="common">Parasitoid wasp</name>
    <dbReference type="NCBI Taxonomy" id="165561"/>
    <lineage>
        <taxon>Eukaryota</taxon>
        <taxon>Metazoa</taxon>
        <taxon>Ecdysozoa</taxon>
        <taxon>Arthropoda</taxon>
        <taxon>Hexapoda</taxon>
        <taxon>Insecta</taxon>
        <taxon>Pterygota</taxon>
        <taxon>Neoptera</taxon>
        <taxon>Endopterygota</taxon>
        <taxon>Hymenoptera</taxon>
        <taxon>Apocrita</taxon>
        <taxon>Ichneumonoidea</taxon>
        <taxon>Braconidae</taxon>
        <taxon>Euphorinae</taxon>
        <taxon>Microctonus</taxon>
    </lineage>
</organism>
<dbReference type="EMBL" id="JAQQBR010000005">
    <property type="protein sequence ID" value="KAK0175009.1"/>
    <property type="molecule type" value="Genomic_DNA"/>
</dbReference>
<reference evidence="2" key="1">
    <citation type="journal article" date="2023" name="bioRxiv">
        <title>Scaffold-level genome assemblies of two parasitoid biocontrol wasps reveal the parthenogenesis mechanism and an associated novel virus.</title>
        <authorList>
            <person name="Inwood S."/>
            <person name="Skelly J."/>
            <person name="Guhlin J."/>
            <person name="Harrop T."/>
            <person name="Goldson S."/>
            <person name="Dearden P."/>
        </authorList>
    </citation>
    <scope>NUCLEOTIDE SEQUENCE</scope>
    <source>
        <strain evidence="2">Lincoln</strain>
        <tissue evidence="2">Whole body</tissue>
    </source>
</reference>
<dbReference type="AlphaFoldDB" id="A0AA39FTH9"/>
<dbReference type="Proteomes" id="UP001168972">
    <property type="component" value="Unassembled WGS sequence"/>
</dbReference>
<dbReference type="PANTHER" id="PTHR34344:SF1">
    <property type="entry name" value="BUBLIN COILED-COIL PROTEIN"/>
    <property type="match status" value="1"/>
</dbReference>
<proteinExistence type="predicted"/>
<reference evidence="2" key="2">
    <citation type="submission" date="2023-03" db="EMBL/GenBank/DDBJ databases">
        <authorList>
            <person name="Inwood S.N."/>
            <person name="Skelly J.G."/>
            <person name="Guhlin J."/>
            <person name="Harrop T.W.R."/>
            <person name="Goldson S.G."/>
            <person name="Dearden P.K."/>
        </authorList>
    </citation>
    <scope>NUCLEOTIDE SEQUENCE</scope>
    <source>
        <strain evidence="2">Lincoln</strain>
        <tissue evidence="2">Whole body</tissue>
    </source>
</reference>
<dbReference type="InterPro" id="IPR005374">
    <property type="entry name" value="BBLN_eukaryota"/>
</dbReference>
<keyword evidence="3" id="KW-1185">Reference proteome</keyword>
<feature type="region of interest" description="Disordered" evidence="1">
    <location>
        <begin position="1"/>
        <end position="26"/>
    </location>
</feature>
<evidence type="ECO:0000313" key="2">
    <source>
        <dbReference type="EMBL" id="KAK0175009.1"/>
    </source>
</evidence>
<feature type="region of interest" description="Disordered" evidence="1">
    <location>
        <begin position="79"/>
        <end position="98"/>
    </location>
</feature>
<accession>A0AA39FTH9</accession>
<protein>
    <submittedName>
        <fullName evidence="2">Uncharacterized protein</fullName>
    </submittedName>
</protein>
<dbReference type="Pfam" id="PF03670">
    <property type="entry name" value="UPF0184"/>
    <property type="match status" value="1"/>
</dbReference>
<feature type="compositionally biased region" description="Basic and acidic residues" evidence="1">
    <location>
        <begin position="12"/>
        <end position="26"/>
    </location>
</feature>
<evidence type="ECO:0000256" key="1">
    <source>
        <dbReference type="SAM" id="MobiDB-lite"/>
    </source>
</evidence>
<name>A0AA39FTH9_MICHY</name>
<sequence length="98" mass="11548">MADQNMVVNTIESHDREVQNNDTNSRLEEDIQDYKDEEFATLNAQLDQINSILDTLEMKNDIIHAEFVELLKSNKEARQQFQESVKNEITQQKETNYQ</sequence>
<evidence type="ECO:0000313" key="3">
    <source>
        <dbReference type="Proteomes" id="UP001168972"/>
    </source>
</evidence>